<organism evidence="2 3">
    <name type="scientific">Culex pipiens pipiens</name>
    <name type="common">Northern house mosquito</name>
    <dbReference type="NCBI Taxonomy" id="38569"/>
    <lineage>
        <taxon>Eukaryota</taxon>
        <taxon>Metazoa</taxon>
        <taxon>Ecdysozoa</taxon>
        <taxon>Arthropoda</taxon>
        <taxon>Hexapoda</taxon>
        <taxon>Insecta</taxon>
        <taxon>Pterygota</taxon>
        <taxon>Neoptera</taxon>
        <taxon>Endopterygota</taxon>
        <taxon>Diptera</taxon>
        <taxon>Nematocera</taxon>
        <taxon>Culicoidea</taxon>
        <taxon>Culicidae</taxon>
        <taxon>Culicinae</taxon>
        <taxon>Culicini</taxon>
        <taxon>Culex</taxon>
        <taxon>Culex</taxon>
    </lineage>
</organism>
<accession>A0ABD1DPN6</accession>
<dbReference type="Gene3D" id="1.20.58.160">
    <property type="match status" value="1"/>
</dbReference>
<feature type="compositionally biased region" description="Low complexity" evidence="1">
    <location>
        <begin position="54"/>
        <end position="77"/>
    </location>
</feature>
<sequence>MPDLSHENGVKNLAKFWTLASEFEKIFEVNDSLTQVMDKYRQLILHQAPSHDQPAASTASVNSPSASSTHSKTTSASMNITGSDPLDTLFDISTIPTASSEPARSVFEDLSDIFSATTVSPSTASIVAANGIDSVSASAAACSVQSDTILTPLVVNSNGMLTGSGAEVPRLMQLAAGSGQNSNKYAELKNL</sequence>
<dbReference type="EMBL" id="JBEHCU010004249">
    <property type="protein sequence ID" value="KAL1401721.1"/>
    <property type="molecule type" value="Genomic_DNA"/>
</dbReference>
<proteinExistence type="predicted"/>
<evidence type="ECO:0000313" key="2">
    <source>
        <dbReference type="EMBL" id="KAL1401721.1"/>
    </source>
</evidence>
<comment type="caution">
    <text evidence="2">The sequence shown here is derived from an EMBL/GenBank/DDBJ whole genome shotgun (WGS) entry which is preliminary data.</text>
</comment>
<evidence type="ECO:0000313" key="3">
    <source>
        <dbReference type="Proteomes" id="UP001562425"/>
    </source>
</evidence>
<dbReference type="AlphaFoldDB" id="A0ABD1DPN6"/>
<reference evidence="2 3" key="1">
    <citation type="submission" date="2024-05" db="EMBL/GenBank/DDBJ databases">
        <title>Culex pipiens pipiens assembly and annotation.</title>
        <authorList>
            <person name="Alout H."/>
            <person name="Durand T."/>
        </authorList>
    </citation>
    <scope>NUCLEOTIDE SEQUENCE [LARGE SCALE GENOMIC DNA]</scope>
    <source>
        <strain evidence="2">HA-2024</strain>
        <tissue evidence="2">Whole body</tissue>
    </source>
</reference>
<feature type="region of interest" description="Disordered" evidence="1">
    <location>
        <begin position="49"/>
        <end position="80"/>
    </location>
</feature>
<dbReference type="Proteomes" id="UP001562425">
    <property type="component" value="Unassembled WGS sequence"/>
</dbReference>
<feature type="non-terminal residue" evidence="2">
    <location>
        <position position="191"/>
    </location>
</feature>
<evidence type="ECO:0000256" key="1">
    <source>
        <dbReference type="SAM" id="MobiDB-lite"/>
    </source>
</evidence>
<dbReference type="InterPro" id="IPR038425">
    <property type="entry name" value="GAT_sf"/>
</dbReference>
<protein>
    <submittedName>
        <fullName evidence="2">Uncharacterized protein</fullName>
    </submittedName>
</protein>
<keyword evidence="3" id="KW-1185">Reference proteome</keyword>
<gene>
    <name evidence="2" type="ORF">pipiens_019985</name>
</gene>
<name>A0ABD1DPN6_CULPP</name>